<feature type="transmembrane region" description="Helical" evidence="1">
    <location>
        <begin position="194"/>
        <end position="214"/>
    </location>
</feature>
<dbReference type="AlphaFoldDB" id="A0A7I9V4Z0"/>
<dbReference type="InterPro" id="IPR007136">
    <property type="entry name" value="DUF347"/>
</dbReference>
<feature type="transmembrane region" description="Helical" evidence="1">
    <location>
        <begin position="234"/>
        <end position="251"/>
    </location>
</feature>
<dbReference type="Proteomes" id="UP000444960">
    <property type="component" value="Unassembled WGS sequence"/>
</dbReference>
<feature type="transmembrane region" description="Helical" evidence="1">
    <location>
        <begin position="106"/>
        <end position="127"/>
    </location>
</feature>
<feature type="transmembrane region" description="Helical" evidence="1">
    <location>
        <begin position="143"/>
        <end position="163"/>
    </location>
</feature>
<reference evidence="3" key="1">
    <citation type="submission" date="2019-06" db="EMBL/GenBank/DDBJ databases">
        <title>Gordonia isolated from sludge of a wastewater treatment plant.</title>
        <authorList>
            <person name="Tamura T."/>
            <person name="Aoyama K."/>
            <person name="Kang Y."/>
            <person name="Saito S."/>
            <person name="Akiyama N."/>
            <person name="Yazawa K."/>
            <person name="Gonoi T."/>
            <person name="Mikami Y."/>
        </authorList>
    </citation>
    <scope>NUCLEOTIDE SEQUENCE [LARGE SCALE GENOMIC DNA]</scope>
    <source>
        <strain evidence="3">NBRC 107696</strain>
    </source>
</reference>
<dbReference type="OrthoDB" id="9794709at2"/>
<keyword evidence="3" id="KW-1185">Reference proteome</keyword>
<feature type="transmembrane region" description="Helical" evidence="1">
    <location>
        <begin position="49"/>
        <end position="68"/>
    </location>
</feature>
<keyword evidence="1" id="KW-0812">Transmembrane</keyword>
<dbReference type="Pfam" id="PF03988">
    <property type="entry name" value="DUF347"/>
    <property type="match status" value="4"/>
</dbReference>
<keyword evidence="1" id="KW-0472">Membrane</keyword>
<evidence type="ECO:0000256" key="1">
    <source>
        <dbReference type="SAM" id="Phobius"/>
    </source>
</evidence>
<dbReference type="EMBL" id="BJOV01000002">
    <property type="protein sequence ID" value="GEE00100.1"/>
    <property type="molecule type" value="Genomic_DNA"/>
</dbReference>
<dbReference type="RefSeq" id="WP_161894040.1">
    <property type="nucleotide sequence ID" value="NZ_BJOV01000002.1"/>
</dbReference>
<gene>
    <name evidence="2" type="ORF">nbrc107696_05460</name>
</gene>
<proteinExistence type="predicted"/>
<feature type="transmembrane region" description="Helical" evidence="1">
    <location>
        <begin position="75"/>
        <end position="94"/>
    </location>
</feature>
<name>A0A7I9V4Z0_9ACTN</name>
<evidence type="ECO:0000313" key="2">
    <source>
        <dbReference type="EMBL" id="GEE00100.1"/>
    </source>
</evidence>
<sequence>MTITSTSVRPAALALSKVPEVTVYFWIIKILATTVGETAADYVNMTLGFGLKSTTVATLGLLVVALAVQIGVRRYIPIVYWVTVLLVSVAGTLVTDNLTDRYGVPLTTSTTVFAVLLVAVFGVWYATDRTLSIHSIHTRRRECFYWAAILVTFALGTAAGDLISEKYALGYPLSLALFAGVIGVVAVGRYVLRLNAVVAFWAAYIVTRPLGASLGDLLTAPKADGGLDLGTNNVTWVFVAVTAILVGYLTVSKVDRIDA</sequence>
<protein>
    <submittedName>
        <fullName evidence="2">Membrane protein</fullName>
    </submittedName>
</protein>
<comment type="caution">
    <text evidence="2">The sequence shown here is derived from an EMBL/GenBank/DDBJ whole genome shotgun (WGS) entry which is preliminary data.</text>
</comment>
<feature type="transmembrane region" description="Helical" evidence="1">
    <location>
        <begin position="169"/>
        <end position="187"/>
    </location>
</feature>
<evidence type="ECO:0000313" key="3">
    <source>
        <dbReference type="Proteomes" id="UP000444960"/>
    </source>
</evidence>
<organism evidence="2 3">
    <name type="scientific">Gordonia spumicola</name>
    <dbReference type="NCBI Taxonomy" id="589161"/>
    <lineage>
        <taxon>Bacteria</taxon>
        <taxon>Bacillati</taxon>
        <taxon>Actinomycetota</taxon>
        <taxon>Actinomycetes</taxon>
        <taxon>Mycobacteriales</taxon>
        <taxon>Gordoniaceae</taxon>
        <taxon>Gordonia</taxon>
    </lineage>
</organism>
<accession>A0A7I9V4Z0</accession>
<keyword evidence="1" id="KW-1133">Transmembrane helix</keyword>